<gene>
    <name evidence="2" type="ORF">BN2614_LOCUS1</name>
</gene>
<name>A0A9X9M7V6_GULGU</name>
<sequence>REGALPLPSVAGHRLSRLCSACHLTPETQLARHRHAQPLIYETSRPPRSIPRTPRAPTPSSDGEQQCKDPLTPPFNPRRKSPWSNFCLPFSHKLTVRASP</sequence>
<evidence type="ECO:0000256" key="1">
    <source>
        <dbReference type="SAM" id="MobiDB-lite"/>
    </source>
</evidence>
<proteinExistence type="predicted"/>
<feature type="region of interest" description="Disordered" evidence="1">
    <location>
        <begin position="30"/>
        <end position="83"/>
    </location>
</feature>
<reference evidence="2 3" key="1">
    <citation type="submission" date="2018-10" db="EMBL/GenBank/DDBJ databases">
        <authorList>
            <person name="Ekblom R."/>
            <person name="Jareborg N."/>
        </authorList>
    </citation>
    <scope>NUCLEOTIDE SEQUENCE [LARGE SCALE GENOMIC DNA]</scope>
    <source>
        <tissue evidence="2">Muscle</tissue>
    </source>
</reference>
<feature type="non-terminal residue" evidence="2">
    <location>
        <position position="1"/>
    </location>
</feature>
<comment type="caution">
    <text evidence="2">The sequence shown here is derived from an EMBL/GenBank/DDBJ whole genome shotgun (WGS) entry which is preliminary data.</text>
</comment>
<accession>A0A9X9M7V6</accession>
<evidence type="ECO:0000313" key="3">
    <source>
        <dbReference type="Proteomes" id="UP000269945"/>
    </source>
</evidence>
<keyword evidence="3" id="KW-1185">Reference proteome</keyword>
<dbReference type="Proteomes" id="UP000269945">
    <property type="component" value="Unassembled WGS sequence"/>
</dbReference>
<feature type="compositionally biased region" description="Low complexity" evidence="1">
    <location>
        <begin position="43"/>
        <end position="61"/>
    </location>
</feature>
<protein>
    <submittedName>
        <fullName evidence="2">Uncharacterized protein</fullName>
    </submittedName>
</protein>
<organism evidence="2 3">
    <name type="scientific">Gulo gulo</name>
    <name type="common">Wolverine</name>
    <name type="synonym">Gluton</name>
    <dbReference type="NCBI Taxonomy" id="48420"/>
    <lineage>
        <taxon>Eukaryota</taxon>
        <taxon>Metazoa</taxon>
        <taxon>Chordata</taxon>
        <taxon>Craniata</taxon>
        <taxon>Vertebrata</taxon>
        <taxon>Euteleostomi</taxon>
        <taxon>Mammalia</taxon>
        <taxon>Eutheria</taxon>
        <taxon>Laurasiatheria</taxon>
        <taxon>Carnivora</taxon>
        <taxon>Caniformia</taxon>
        <taxon>Musteloidea</taxon>
        <taxon>Mustelidae</taxon>
        <taxon>Guloninae</taxon>
        <taxon>Gulo</taxon>
    </lineage>
</organism>
<dbReference type="AlphaFoldDB" id="A0A9X9M7V6"/>
<dbReference type="EMBL" id="CYRY02044085">
    <property type="protein sequence ID" value="VCX38855.1"/>
    <property type="molecule type" value="Genomic_DNA"/>
</dbReference>
<evidence type="ECO:0000313" key="2">
    <source>
        <dbReference type="EMBL" id="VCX38855.1"/>
    </source>
</evidence>